<accession>A0ABU8VVR2</accession>
<name>A0ABU8VVR2_9BURK</name>
<proteinExistence type="predicted"/>
<keyword evidence="2" id="KW-1185">Reference proteome</keyword>
<protein>
    <submittedName>
        <fullName evidence="1">Uncharacterized protein</fullName>
    </submittedName>
</protein>
<evidence type="ECO:0000313" key="1">
    <source>
        <dbReference type="EMBL" id="MEJ8821523.1"/>
    </source>
</evidence>
<gene>
    <name evidence="1" type="ORF">WKW80_05665</name>
</gene>
<dbReference type="RefSeq" id="WP_340362566.1">
    <property type="nucleotide sequence ID" value="NZ_JBBKZV010000002.1"/>
</dbReference>
<dbReference type="EMBL" id="JBBKZV010000002">
    <property type="protein sequence ID" value="MEJ8821523.1"/>
    <property type="molecule type" value="Genomic_DNA"/>
</dbReference>
<organism evidence="1 2">
    <name type="scientific">Variovorax humicola</name>
    <dbReference type="NCBI Taxonomy" id="1769758"/>
    <lineage>
        <taxon>Bacteria</taxon>
        <taxon>Pseudomonadati</taxon>
        <taxon>Pseudomonadota</taxon>
        <taxon>Betaproteobacteria</taxon>
        <taxon>Burkholderiales</taxon>
        <taxon>Comamonadaceae</taxon>
        <taxon>Variovorax</taxon>
    </lineage>
</organism>
<dbReference type="Proteomes" id="UP001363010">
    <property type="component" value="Unassembled WGS sequence"/>
</dbReference>
<sequence length="79" mass="8687">MNETYRKVISTVGRIDSAKKVTEMLENLVRLEREAYGISTVEAGTTDPLASLLQRIGRSALTVVANPTPDDDAEDSRLH</sequence>
<reference evidence="1 2" key="1">
    <citation type="submission" date="2024-03" db="EMBL/GenBank/DDBJ databases">
        <title>Novel species of the genus Variovorax.</title>
        <authorList>
            <person name="Liu Q."/>
            <person name="Xin Y.-H."/>
        </authorList>
    </citation>
    <scope>NUCLEOTIDE SEQUENCE [LARGE SCALE GENOMIC DNA]</scope>
    <source>
        <strain evidence="1 2">KACC 18501</strain>
    </source>
</reference>
<comment type="caution">
    <text evidence="1">The sequence shown here is derived from an EMBL/GenBank/DDBJ whole genome shotgun (WGS) entry which is preliminary data.</text>
</comment>
<evidence type="ECO:0000313" key="2">
    <source>
        <dbReference type="Proteomes" id="UP001363010"/>
    </source>
</evidence>